<dbReference type="PANTHER" id="PTHR43031:SF16">
    <property type="entry name" value="OXIDOREDUCTASE"/>
    <property type="match status" value="1"/>
</dbReference>
<dbReference type="PROSITE" id="PS50206">
    <property type="entry name" value="RHODANESE_3"/>
    <property type="match status" value="2"/>
</dbReference>
<dbReference type="Proteomes" id="UP000306416">
    <property type="component" value="Unassembled WGS sequence"/>
</dbReference>
<dbReference type="SUPFAM" id="SSF52821">
    <property type="entry name" value="Rhodanese/Cell cycle control phosphatase"/>
    <property type="match status" value="2"/>
</dbReference>
<dbReference type="InterPro" id="IPR050229">
    <property type="entry name" value="GlpE_sulfurtransferase"/>
</dbReference>
<reference evidence="3 4" key="1">
    <citation type="submission" date="2019-04" db="EMBL/GenBank/DDBJ databases">
        <title>Geobacter oryzae sp. nov., ferric-reducing bacteria isolated from paddy soil.</title>
        <authorList>
            <person name="Xu Z."/>
            <person name="Masuda Y."/>
            <person name="Itoh H."/>
            <person name="Senoo K."/>
        </authorList>
    </citation>
    <scope>NUCLEOTIDE SEQUENCE [LARGE SCALE GENOMIC DNA]</scope>
    <source>
        <strain evidence="3 4">Red111</strain>
    </source>
</reference>
<protein>
    <recommendedName>
        <fullName evidence="2">Rhodanese domain-containing protein</fullName>
    </recommendedName>
</protein>
<gene>
    <name evidence="3" type="ORF">E4633_04975</name>
</gene>
<evidence type="ECO:0000256" key="1">
    <source>
        <dbReference type="SAM" id="SignalP"/>
    </source>
</evidence>
<evidence type="ECO:0000313" key="3">
    <source>
        <dbReference type="EMBL" id="TGU74816.1"/>
    </source>
</evidence>
<name>A0A4S1CNE5_9BACT</name>
<dbReference type="GO" id="GO:0004792">
    <property type="term" value="F:thiosulfate-cyanide sulfurtransferase activity"/>
    <property type="evidence" value="ECO:0007669"/>
    <property type="project" value="InterPro"/>
</dbReference>
<comment type="caution">
    <text evidence="3">The sequence shown here is derived from an EMBL/GenBank/DDBJ whole genome shotgun (WGS) entry which is preliminary data.</text>
</comment>
<dbReference type="InterPro" id="IPR001307">
    <property type="entry name" value="Thiosulphate_STrfase_CS"/>
</dbReference>
<feature type="chain" id="PRO_5020757277" description="Rhodanese domain-containing protein" evidence="1">
    <location>
        <begin position="37"/>
        <end position="352"/>
    </location>
</feature>
<evidence type="ECO:0000313" key="4">
    <source>
        <dbReference type="Proteomes" id="UP000306416"/>
    </source>
</evidence>
<keyword evidence="4" id="KW-1185">Reference proteome</keyword>
<feature type="domain" description="Rhodanese" evidence="2">
    <location>
        <begin position="251"/>
        <end position="325"/>
    </location>
</feature>
<dbReference type="EMBL" id="SRSC01000001">
    <property type="protein sequence ID" value="TGU74816.1"/>
    <property type="molecule type" value="Genomic_DNA"/>
</dbReference>
<evidence type="ECO:0000259" key="2">
    <source>
        <dbReference type="PROSITE" id="PS50206"/>
    </source>
</evidence>
<feature type="domain" description="Rhodanese" evidence="2">
    <location>
        <begin position="86"/>
        <end position="171"/>
    </location>
</feature>
<dbReference type="PROSITE" id="PS00380">
    <property type="entry name" value="RHODANESE_1"/>
    <property type="match status" value="2"/>
</dbReference>
<dbReference type="AlphaFoldDB" id="A0A4S1CNE5"/>
<dbReference type="PANTHER" id="PTHR43031">
    <property type="entry name" value="FAD-DEPENDENT OXIDOREDUCTASE"/>
    <property type="match status" value="1"/>
</dbReference>
<sequence>MGTFSVRRRSAMRFSNCRLITRMAVLLVCLAVPAWAGAGGAQSQEKSVQAGTAQLSEEILKRSTVFFAAPPFMPAENVYEDVVKDHEQGYFIVSLQSRAEFAKGHVPGAVNIPFEEITEQKSLALLPRDKMIVLTCDDGHRSMMASLYFNQLGYSATTMPMGLSHWNRAQSAAPYTASAGYPVSTEKTEAVPGKKIPTVPGKGAEGDALITERTKAVLGSGKPFFMDRAELHREQAKDGGKGVFVFSIQRPEDYALGHVPGAVSIPFSQIATMESLGKLPTDRKIVVVCYIGHIGAAVTLMLNQLGYDAYDLRFGTMGWNDTTEGLGKMKGFLLNLGLDNRYPVEGEKAKGD</sequence>
<feature type="signal peptide" evidence="1">
    <location>
        <begin position="1"/>
        <end position="36"/>
    </location>
</feature>
<dbReference type="InterPro" id="IPR001763">
    <property type="entry name" value="Rhodanese-like_dom"/>
</dbReference>
<dbReference type="SMART" id="SM00450">
    <property type="entry name" value="RHOD"/>
    <property type="match status" value="2"/>
</dbReference>
<proteinExistence type="predicted"/>
<dbReference type="Gene3D" id="3.40.250.10">
    <property type="entry name" value="Rhodanese-like domain"/>
    <property type="match status" value="2"/>
</dbReference>
<organism evidence="3 4">
    <name type="scientific">Geomonas terrae</name>
    <dbReference type="NCBI Taxonomy" id="2562681"/>
    <lineage>
        <taxon>Bacteria</taxon>
        <taxon>Pseudomonadati</taxon>
        <taxon>Thermodesulfobacteriota</taxon>
        <taxon>Desulfuromonadia</taxon>
        <taxon>Geobacterales</taxon>
        <taxon>Geobacteraceae</taxon>
        <taxon>Geomonas</taxon>
    </lineage>
</organism>
<dbReference type="Pfam" id="PF00581">
    <property type="entry name" value="Rhodanese"/>
    <property type="match status" value="2"/>
</dbReference>
<dbReference type="CDD" id="cd00158">
    <property type="entry name" value="RHOD"/>
    <property type="match status" value="2"/>
</dbReference>
<accession>A0A4S1CNE5</accession>
<keyword evidence="1" id="KW-0732">Signal</keyword>
<dbReference type="InterPro" id="IPR036873">
    <property type="entry name" value="Rhodanese-like_dom_sf"/>
</dbReference>